<dbReference type="InterPro" id="IPR000086">
    <property type="entry name" value="NUDIX_hydrolase_dom"/>
</dbReference>
<dbReference type="EMBL" id="CP110425">
    <property type="protein sequence ID" value="WAQ84997.1"/>
    <property type="molecule type" value="Genomic_DNA"/>
</dbReference>
<dbReference type="InterPro" id="IPR003591">
    <property type="entry name" value="Leu-rich_rpt_typical-subtyp"/>
</dbReference>
<accession>A0ABY7CKJ1</accession>
<dbReference type="Gene3D" id="3.80.10.10">
    <property type="entry name" value="Ribonuclease Inhibitor"/>
    <property type="match status" value="1"/>
</dbReference>
<evidence type="ECO:0000313" key="5">
    <source>
        <dbReference type="EMBL" id="WAQ84997.1"/>
    </source>
</evidence>
<name>A0ABY7CKJ1_9BASI</name>
<feature type="compositionally biased region" description="Polar residues" evidence="3">
    <location>
        <begin position="436"/>
        <end position="445"/>
    </location>
</feature>
<dbReference type="InterPro" id="IPR015797">
    <property type="entry name" value="NUDIX_hydrolase-like_dom_sf"/>
</dbReference>
<keyword evidence="1" id="KW-0433">Leucine-rich repeat</keyword>
<dbReference type="Proteomes" id="UP001164743">
    <property type="component" value="Chromosome 5A"/>
</dbReference>
<reference evidence="5" key="1">
    <citation type="submission" date="2022-10" db="EMBL/GenBank/DDBJ databases">
        <title>Puccinia triticina Genome sequencing and assembly.</title>
        <authorList>
            <person name="Li C."/>
        </authorList>
    </citation>
    <scope>NUCLEOTIDE SEQUENCE</scope>
    <source>
        <strain evidence="5">Pt15</strain>
    </source>
</reference>
<dbReference type="Pfam" id="PF00293">
    <property type="entry name" value="NUDIX"/>
    <property type="match status" value="1"/>
</dbReference>
<feature type="region of interest" description="Disordered" evidence="3">
    <location>
        <begin position="526"/>
        <end position="545"/>
    </location>
</feature>
<evidence type="ECO:0000313" key="6">
    <source>
        <dbReference type="Proteomes" id="UP001164743"/>
    </source>
</evidence>
<evidence type="ECO:0000256" key="1">
    <source>
        <dbReference type="ARBA" id="ARBA00022614"/>
    </source>
</evidence>
<keyword evidence="6" id="KW-1185">Reference proteome</keyword>
<dbReference type="InterPro" id="IPR032675">
    <property type="entry name" value="LRR_dom_sf"/>
</dbReference>
<gene>
    <name evidence="5" type="ORF">PtA15_5A570</name>
</gene>
<evidence type="ECO:0000259" key="4">
    <source>
        <dbReference type="PROSITE" id="PS51462"/>
    </source>
</evidence>
<proteinExistence type="predicted"/>
<sequence length="723" mass="79990">MLSAHSHLCFSSAFLRVVNPRDMCLDLDLRSNQLTELASKIGNLRSLRVLKLAYNRLEFLPASILQLVNCKLFLNGNPWLKPPSRRHLFCPEHDDDGGRPPVPTFPKKRQAAVMVGLFASRQGHLNVLLTRRSKTMRTYAGETALPGGKMEPQDLSLEDTARREAHEECGITLNRHKVRKLATLSPFPTRVNLIVTPNVFFIADQTLMPRLNAEEVDVLDVLIEVAVLGYGREPEFERKAAGQLSMSEIITIALREAPKFQSDEQAHHVAKHDILEDGPRSPLARLRGKTVAFAPTAVAIEFVGLYFFSSELISPNVYCLFIMFQVINLNIRCFVRPQEQFAQSPVGFGFQSPLLSAVGSQAGSVYESYNIDHLSELTAALQQQSFCPPIFSHQSQISSEAMNLQGSSNNLYDPINVPYLFSSQPEQTFQSTSAITHFGSFNNPDPSLEDDQSPSNSTAQAHGDNFSKSRMSSVGPPTSLEFNTYDLMSSYNPADSVQDETFAQIQPQEGGRRSFQDKNHKHLSLQSLEGSQNIQDTFRNSGAGTYSGPSTAGSINYYFAPPARTLVPVDNKLPSPLPSLLETCIRKMPSSPTHDSHTPRHQAPDPAALLPVQLQKILADPGAYSYRCDLCISRLALKPGALPQTRSHPRHAFQFRAINQHAGLPSNRLLYLRTSQSQHGDYGAFGIALNALMSGRPADRANAYSKPSRHSCVQSLQLKGRAN</sequence>
<dbReference type="InterPro" id="IPR045121">
    <property type="entry name" value="CoAse"/>
</dbReference>
<dbReference type="SUPFAM" id="SSF55811">
    <property type="entry name" value="Nudix"/>
    <property type="match status" value="1"/>
</dbReference>
<dbReference type="SUPFAM" id="SSF52075">
    <property type="entry name" value="Outer arm dynein light chain 1"/>
    <property type="match status" value="1"/>
</dbReference>
<protein>
    <recommendedName>
        <fullName evidence="4">Nudix hydrolase domain-containing protein</fullName>
    </recommendedName>
</protein>
<dbReference type="CDD" id="cd03426">
    <property type="entry name" value="NUDIX_CoAse_Nudt7"/>
    <property type="match status" value="1"/>
</dbReference>
<evidence type="ECO:0000256" key="3">
    <source>
        <dbReference type="SAM" id="MobiDB-lite"/>
    </source>
</evidence>
<dbReference type="Gene3D" id="3.90.79.10">
    <property type="entry name" value="Nucleoside Triphosphate Pyrophosphohydrolase"/>
    <property type="match status" value="1"/>
</dbReference>
<dbReference type="RefSeq" id="XP_053020552.1">
    <property type="nucleotide sequence ID" value="XM_053169346.1"/>
</dbReference>
<dbReference type="SMART" id="SM00369">
    <property type="entry name" value="LRR_TYP"/>
    <property type="match status" value="1"/>
</dbReference>
<feature type="domain" description="Nudix hydrolase" evidence="4">
    <location>
        <begin position="108"/>
        <end position="267"/>
    </location>
</feature>
<keyword evidence="2" id="KW-0677">Repeat</keyword>
<feature type="compositionally biased region" description="Polar residues" evidence="3">
    <location>
        <begin position="453"/>
        <end position="477"/>
    </location>
</feature>
<evidence type="ECO:0000256" key="2">
    <source>
        <dbReference type="ARBA" id="ARBA00022737"/>
    </source>
</evidence>
<feature type="region of interest" description="Disordered" evidence="3">
    <location>
        <begin position="436"/>
        <end position="477"/>
    </location>
</feature>
<dbReference type="PANTHER" id="PTHR12992:SF45">
    <property type="entry name" value="NUDIX HYDROLASE DOMAIN-CONTAINING PROTEIN"/>
    <property type="match status" value="1"/>
</dbReference>
<dbReference type="GeneID" id="77810241"/>
<organism evidence="5 6">
    <name type="scientific">Puccinia triticina</name>
    <dbReference type="NCBI Taxonomy" id="208348"/>
    <lineage>
        <taxon>Eukaryota</taxon>
        <taxon>Fungi</taxon>
        <taxon>Dikarya</taxon>
        <taxon>Basidiomycota</taxon>
        <taxon>Pucciniomycotina</taxon>
        <taxon>Pucciniomycetes</taxon>
        <taxon>Pucciniales</taxon>
        <taxon>Pucciniaceae</taxon>
        <taxon>Puccinia</taxon>
    </lineage>
</organism>
<dbReference type="PROSITE" id="PS51462">
    <property type="entry name" value="NUDIX"/>
    <property type="match status" value="1"/>
</dbReference>
<dbReference type="PANTHER" id="PTHR12992">
    <property type="entry name" value="NUDIX HYDROLASE"/>
    <property type="match status" value="1"/>
</dbReference>